<dbReference type="Proteomes" id="UP001249851">
    <property type="component" value="Unassembled WGS sequence"/>
</dbReference>
<evidence type="ECO:0000313" key="3">
    <source>
        <dbReference type="Proteomes" id="UP001249851"/>
    </source>
</evidence>
<feature type="compositionally biased region" description="Basic residues" evidence="1">
    <location>
        <begin position="1"/>
        <end position="11"/>
    </location>
</feature>
<dbReference type="AlphaFoldDB" id="A0AAD9QI33"/>
<protein>
    <submittedName>
        <fullName evidence="2">Uncharacterized protein</fullName>
    </submittedName>
</protein>
<dbReference type="PANTHER" id="PTHR47331:SF4">
    <property type="entry name" value="PEPTIDASE S1 DOMAIN-CONTAINING PROTEIN"/>
    <property type="match status" value="1"/>
</dbReference>
<dbReference type="Pfam" id="PF03564">
    <property type="entry name" value="DUF1759"/>
    <property type="match status" value="1"/>
</dbReference>
<accession>A0AAD9QI33</accession>
<gene>
    <name evidence="2" type="ORF">P5673_015126</name>
</gene>
<comment type="caution">
    <text evidence="2">The sequence shown here is derived from an EMBL/GenBank/DDBJ whole genome shotgun (WGS) entry which is preliminary data.</text>
</comment>
<organism evidence="2 3">
    <name type="scientific">Acropora cervicornis</name>
    <name type="common">Staghorn coral</name>
    <dbReference type="NCBI Taxonomy" id="6130"/>
    <lineage>
        <taxon>Eukaryota</taxon>
        <taxon>Metazoa</taxon>
        <taxon>Cnidaria</taxon>
        <taxon>Anthozoa</taxon>
        <taxon>Hexacorallia</taxon>
        <taxon>Scleractinia</taxon>
        <taxon>Astrocoeniina</taxon>
        <taxon>Acroporidae</taxon>
        <taxon>Acropora</taxon>
    </lineage>
</organism>
<dbReference type="InterPro" id="IPR005312">
    <property type="entry name" value="DUF1759"/>
</dbReference>
<sequence length="312" mass="35617">MSIKRYHRNKPKVTQINPQDNRGNLPPKVPSQQQENSAVNQEIKAADSQILLPICQQSPTQETLNELISLHAKQRELGSLLIQQQRKLNLPSKEPPVFSGNAFDYHAFTTAFDSVICENSPLNKDRLYFLDKNTAGKANEVVKGFLAVNSEHSYTEARKLFDQHFDNPVRMAQAYKSRLCNWPLVKDRDSVALQEFSDFLFRGQEAVRITGSISELDSNENLVHFSAKLPWYSGIKWCCHAYETRTSVSFSESVCFVKEEYDLANDPAFSPDALRRERRNHSKISTKENKPRRQKRTAELTVIVTVIGLCSI</sequence>
<keyword evidence="3" id="KW-1185">Reference proteome</keyword>
<evidence type="ECO:0000256" key="1">
    <source>
        <dbReference type="SAM" id="MobiDB-lite"/>
    </source>
</evidence>
<reference evidence="2" key="1">
    <citation type="journal article" date="2023" name="G3 (Bethesda)">
        <title>Whole genome assembly and annotation of the endangered Caribbean coral Acropora cervicornis.</title>
        <authorList>
            <person name="Selwyn J.D."/>
            <person name="Vollmer S.V."/>
        </authorList>
    </citation>
    <scope>NUCLEOTIDE SEQUENCE</scope>
    <source>
        <strain evidence="2">K2</strain>
    </source>
</reference>
<feature type="region of interest" description="Disordered" evidence="1">
    <location>
        <begin position="1"/>
        <end position="37"/>
    </location>
</feature>
<dbReference type="EMBL" id="JARQWQ010000031">
    <property type="protein sequence ID" value="KAK2561746.1"/>
    <property type="molecule type" value="Genomic_DNA"/>
</dbReference>
<evidence type="ECO:0000313" key="2">
    <source>
        <dbReference type="EMBL" id="KAK2561746.1"/>
    </source>
</evidence>
<reference evidence="2" key="2">
    <citation type="journal article" date="2023" name="Science">
        <title>Genomic signatures of disease resistance in endangered staghorn corals.</title>
        <authorList>
            <person name="Vollmer S.V."/>
            <person name="Selwyn J.D."/>
            <person name="Despard B.A."/>
            <person name="Roesel C.L."/>
        </authorList>
    </citation>
    <scope>NUCLEOTIDE SEQUENCE</scope>
    <source>
        <strain evidence="2">K2</strain>
    </source>
</reference>
<proteinExistence type="predicted"/>
<dbReference type="PANTHER" id="PTHR47331">
    <property type="entry name" value="PHD-TYPE DOMAIN-CONTAINING PROTEIN"/>
    <property type="match status" value="1"/>
</dbReference>
<feature type="compositionally biased region" description="Polar residues" evidence="1">
    <location>
        <begin position="12"/>
        <end position="22"/>
    </location>
</feature>
<name>A0AAD9QI33_ACRCE</name>